<dbReference type="Gene3D" id="3.40.50.2300">
    <property type="match status" value="2"/>
</dbReference>
<feature type="domain" description="HTH lacI-type" evidence="4">
    <location>
        <begin position="1"/>
        <end position="55"/>
    </location>
</feature>
<dbReference type="InterPro" id="IPR000843">
    <property type="entry name" value="HTH_LacI"/>
</dbReference>
<dbReference type="GO" id="GO:0000976">
    <property type="term" value="F:transcription cis-regulatory region binding"/>
    <property type="evidence" value="ECO:0007669"/>
    <property type="project" value="TreeGrafter"/>
</dbReference>
<dbReference type="Gene3D" id="1.10.260.40">
    <property type="entry name" value="lambda repressor-like DNA-binding domains"/>
    <property type="match status" value="1"/>
</dbReference>
<dbReference type="InterPro" id="IPR010982">
    <property type="entry name" value="Lambda_DNA-bd_dom_sf"/>
</dbReference>
<keyword evidence="6" id="KW-1185">Reference proteome</keyword>
<evidence type="ECO:0000256" key="2">
    <source>
        <dbReference type="ARBA" id="ARBA00023125"/>
    </source>
</evidence>
<dbReference type="RefSeq" id="WP_213519868.1">
    <property type="nucleotide sequence ID" value="NZ_BOSE01000013.1"/>
</dbReference>
<dbReference type="SUPFAM" id="SSF47413">
    <property type="entry name" value="lambda repressor-like DNA-binding domains"/>
    <property type="match status" value="1"/>
</dbReference>
<evidence type="ECO:0000313" key="6">
    <source>
        <dbReference type="Proteomes" id="UP000683139"/>
    </source>
</evidence>
<reference evidence="5" key="1">
    <citation type="submission" date="2021-03" db="EMBL/GenBank/DDBJ databases">
        <title>Antimicrobial resistance genes in bacteria isolated from Japanese honey, and their potential for conferring macrolide and lincosamide resistance in the American foulbrood pathogen Paenibacillus larvae.</title>
        <authorList>
            <person name="Okamoto M."/>
            <person name="Kumagai M."/>
            <person name="Kanamori H."/>
            <person name="Takamatsu D."/>
        </authorList>
    </citation>
    <scope>NUCLEOTIDE SEQUENCE</scope>
    <source>
        <strain evidence="5">J40TS1</strain>
    </source>
</reference>
<dbReference type="Pfam" id="PF13377">
    <property type="entry name" value="Peripla_BP_3"/>
    <property type="match status" value="1"/>
</dbReference>
<evidence type="ECO:0000256" key="1">
    <source>
        <dbReference type="ARBA" id="ARBA00023015"/>
    </source>
</evidence>
<dbReference type="Proteomes" id="UP000683139">
    <property type="component" value="Unassembled WGS sequence"/>
</dbReference>
<dbReference type="EMBL" id="BOSE01000013">
    <property type="protein sequence ID" value="GIP19213.1"/>
    <property type="molecule type" value="Genomic_DNA"/>
</dbReference>
<dbReference type="InterPro" id="IPR028082">
    <property type="entry name" value="Peripla_BP_I"/>
</dbReference>
<organism evidence="5 6">
    <name type="scientific">Paenibacillus montaniterrae</name>
    <dbReference type="NCBI Taxonomy" id="429341"/>
    <lineage>
        <taxon>Bacteria</taxon>
        <taxon>Bacillati</taxon>
        <taxon>Bacillota</taxon>
        <taxon>Bacilli</taxon>
        <taxon>Bacillales</taxon>
        <taxon>Paenibacillaceae</taxon>
        <taxon>Paenibacillus</taxon>
    </lineage>
</organism>
<keyword evidence="2" id="KW-0238">DNA-binding</keyword>
<evidence type="ECO:0000256" key="3">
    <source>
        <dbReference type="ARBA" id="ARBA00023163"/>
    </source>
</evidence>
<dbReference type="Pfam" id="PF00356">
    <property type="entry name" value="LacI"/>
    <property type="match status" value="1"/>
</dbReference>
<name>A0A919YSE3_9BACL</name>
<dbReference type="SUPFAM" id="SSF53822">
    <property type="entry name" value="Periplasmic binding protein-like I"/>
    <property type="match status" value="1"/>
</dbReference>
<dbReference type="CDD" id="cd01392">
    <property type="entry name" value="HTH_LacI"/>
    <property type="match status" value="1"/>
</dbReference>
<sequence length="342" mass="38384">MKMEDIAKLAGVSKSAVSLTLNNKPGIGAETREKILRVVEEHGYVHKARGQHEEQAVRTLTFLAFANSGIVLEDYYEQPFFREIIQYIEERCRSNGYSLLFATVDPSRMLEHIEEISEEQRSDGIILLGTNLDHAQVRAMIEHLTTPLVVLDNCYETLPVSFVSINNVMGAYQAGMHLCSLGHRHIGYLASNVPLHNFHERRKGFLHALQMNDLSLEVTFNVAPTILSSQESLKKLLSEYLKQGNAMPTAFFCECDYIAISAIKTLSELGYRIPEDISIVGFDNITEAQIITPQLTTVHVEKQRLAHLAVDTLVQTILSPQQAKTKVVVDTQFITRSSTRAI</sequence>
<dbReference type="GO" id="GO:0003700">
    <property type="term" value="F:DNA-binding transcription factor activity"/>
    <property type="evidence" value="ECO:0007669"/>
    <property type="project" value="TreeGrafter"/>
</dbReference>
<comment type="caution">
    <text evidence="5">The sequence shown here is derived from an EMBL/GenBank/DDBJ whole genome shotgun (WGS) entry which is preliminary data.</text>
</comment>
<accession>A0A919YSE3</accession>
<dbReference type="PANTHER" id="PTHR30146:SF150">
    <property type="entry name" value="ARABINOSE METABOLISM TRANSCRIPTIONAL REPRESSOR"/>
    <property type="match status" value="1"/>
</dbReference>
<keyword evidence="3" id="KW-0804">Transcription</keyword>
<evidence type="ECO:0000313" key="5">
    <source>
        <dbReference type="EMBL" id="GIP19213.1"/>
    </source>
</evidence>
<dbReference type="PROSITE" id="PS50932">
    <property type="entry name" value="HTH_LACI_2"/>
    <property type="match status" value="1"/>
</dbReference>
<dbReference type="SMART" id="SM00354">
    <property type="entry name" value="HTH_LACI"/>
    <property type="match status" value="1"/>
</dbReference>
<proteinExistence type="predicted"/>
<gene>
    <name evidence="5" type="ORF">J40TS1_48550</name>
</gene>
<evidence type="ECO:0000259" key="4">
    <source>
        <dbReference type="PROSITE" id="PS50932"/>
    </source>
</evidence>
<dbReference type="InterPro" id="IPR046335">
    <property type="entry name" value="LacI/GalR-like_sensor"/>
</dbReference>
<dbReference type="PANTHER" id="PTHR30146">
    <property type="entry name" value="LACI-RELATED TRANSCRIPTIONAL REPRESSOR"/>
    <property type="match status" value="1"/>
</dbReference>
<keyword evidence="1" id="KW-0805">Transcription regulation</keyword>
<dbReference type="AlphaFoldDB" id="A0A919YSE3"/>
<protein>
    <submittedName>
        <fullName evidence="5">LacI family transcriptional regulator</fullName>
    </submittedName>
</protein>